<keyword evidence="7 10" id="KW-0472">Membrane</keyword>
<dbReference type="GO" id="GO:0008270">
    <property type="term" value="F:zinc ion binding"/>
    <property type="evidence" value="ECO:0007669"/>
    <property type="project" value="UniProtKB-KW"/>
</dbReference>
<evidence type="ECO:0000256" key="8">
    <source>
        <dbReference type="PROSITE-ProRule" id="PRU00175"/>
    </source>
</evidence>
<dbReference type="InterPro" id="IPR001841">
    <property type="entry name" value="Znf_RING"/>
</dbReference>
<protein>
    <recommendedName>
        <fullName evidence="11">RING-type domain-containing protein</fullName>
    </recommendedName>
</protein>
<evidence type="ECO:0000256" key="6">
    <source>
        <dbReference type="ARBA" id="ARBA00022989"/>
    </source>
</evidence>
<feature type="domain" description="RING-type" evidence="11">
    <location>
        <begin position="137"/>
        <end position="179"/>
    </location>
</feature>
<keyword evidence="4 8" id="KW-0863">Zinc-finger</keyword>
<keyword evidence="5" id="KW-0862">Zinc</keyword>
<comment type="subcellular location">
    <subcellularLocation>
        <location evidence="1">Membrane</location>
    </subcellularLocation>
</comment>
<dbReference type="Gene3D" id="3.30.40.10">
    <property type="entry name" value="Zinc/RING finger domain, C3HC4 (zinc finger)"/>
    <property type="match status" value="1"/>
</dbReference>
<evidence type="ECO:0000256" key="1">
    <source>
        <dbReference type="ARBA" id="ARBA00004370"/>
    </source>
</evidence>
<accession>A0ABC9AY42</accession>
<evidence type="ECO:0000256" key="9">
    <source>
        <dbReference type="SAM" id="MobiDB-lite"/>
    </source>
</evidence>
<evidence type="ECO:0000256" key="7">
    <source>
        <dbReference type="ARBA" id="ARBA00023136"/>
    </source>
</evidence>
<dbReference type="Pfam" id="PF13639">
    <property type="entry name" value="zf-RING_2"/>
    <property type="match status" value="1"/>
</dbReference>
<reference evidence="12" key="1">
    <citation type="submission" date="2024-10" db="EMBL/GenBank/DDBJ databases">
        <authorList>
            <person name="Ryan C."/>
        </authorList>
    </citation>
    <scope>NUCLEOTIDE SEQUENCE [LARGE SCALE GENOMIC DNA]</scope>
</reference>
<gene>
    <name evidence="12" type="ORF">URODEC1_LOCUS58710</name>
</gene>
<keyword evidence="13" id="KW-1185">Reference proteome</keyword>
<evidence type="ECO:0000259" key="11">
    <source>
        <dbReference type="PROSITE" id="PS50089"/>
    </source>
</evidence>
<evidence type="ECO:0000256" key="2">
    <source>
        <dbReference type="ARBA" id="ARBA00022692"/>
    </source>
</evidence>
<dbReference type="PANTHER" id="PTHR46539">
    <property type="entry name" value="E3 UBIQUITIN-PROTEIN LIGASE ATL42"/>
    <property type="match status" value="1"/>
</dbReference>
<keyword evidence="6 10" id="KW-1133">Transmembrane helix</keyword>
<feature type="transmembrane region" description="Helical" evidence="10">
    <location>
        <begin position="41"/>
        <end position="69"/>
    </location>
</feature>
<feature type="region of interest" description="Disordered" evidence="9">
    <location>
        <begin position="1"/>
        <end position="29"/>
    </location>
</feature>
<evidence type="ECO:0000256" key="4">
    <source>
        <dbReference type="ARBA" id="ARBA00022771"/>
    </source>
</evidence>
<dbReference type="AlphaFoldDB" id="A0ABC9AY42"/>
<dbReference type="InterPro" id="IPR013083">
    <property type="entry name" value="Znf_RING/FYVE/PHD"/>
</dbReference>
<sequence length="188" mass="19370">MDAARLIEMAPPEPEKTQANKHRRPGSRPAKAGILNPVAQAAAMAAGIAVFLVVAAASTTLLLALVAAARASRRHRGSRYCVPSSASLHPSSLPSTPRCAVLDLCRLPTFAFPDGEEEGGGGGGGGDDGSSFSSATCAVCLEAARSGERWRAMPACRHAFHAACVDRWLARKPACPLCRAAVIAASPS</sequence>
<dbReference type="SMART" id="SM00184">
    <property type="entry name" value="RING"/>
    <property type="match status" value="1"/>
</dbReference>
<dbReference type="EMBL" id="OZ075133">
    <property type="protein sequence ID" value="CAL4987199.1"/>
    <property type="molecule type" value="Genomic_DNA"/>
</dbReference>
<dbReference type="PANTHER" id="PTHR46539:SF9">
    <property type="entry name" value="RING-H2 FINGER PROTEIN ATL56"/>
    <property type="match status" value="1"/>
</dbReference>
<evidence type="ECO:0000256" key="3">
    <source>
        <dbReference type="ARBA" id="ARBA00022723"/>
    </source>
</evidence>
<dbReference type="SUPFAM" id="SSF57850">
    <property type="entry name" value="RING/U-box"/>
    <property type="match status" value="1"/>
</dbReference>
<evidence type="ECO:0000313" key="12">
    <source>
        <dbReference type="EMBL" id="CAL4987199.1"/>
    </source>
</evidence>
<name>A0ABC9AY42_9POAL</name>
<proteinExistence type="predicted"/>
<dbReference type="GO" id="GO:0016020">
    <property type="term" value="C:membrane"/>
    <property type="evidence" value="ECO:0007669"/>
    <property type="project" value="UniProtKB-SubCell"/>
</dbReference>
<dbReference type="PROSITE" id="PS50089">
    <property type="entry name" value="ZF_RING_2"/>
    <property type="match status" value="1"/>
</dbReference>
<evidence type="ECO:0000313" key="13">
    <source>
        <dbReference type="Proteomes" id="UP001497457"/>
    </source>
</evidence>
<organism evidence="12 13">
    <name type="scientific">Urochloa decumbens</name>
    <dbReference type="NCBI Taxonomy" id="240449"/>
    <lineage>
        <taxon>Eukaryota</taxon>
        <taxon>Viridiplantae</taxon>
        <taxon>Streptophyta</taxon>
        <taxon>Embryophyta</taxon>
        <taxon>Tracheophyta</taxon>
        <taxon>Spermatophyta</taxon>
        <taxon>Magnoliopsida</taxon>
        <taxon>Liliopsida</taxon>
        <taxon>Poales</taxon>
        <taxon>Poaceae</taxon>
        <taxon>PACMAD clade</taxon>
        <taxon>Panicoideae</taxon>
        <taxon>Panicodae</taxon>
        <taxon>Paniceae</taxon>
        <taxon>Melinidinae</taxon>
        <taxon>Urochloa</taxon>
    </lineage>
</organism>
<dbReference type="Proteomes" id="UP001497457">
    <property type="component" value="Chromosome 23rd"/>
</dbReference>
<evidence type="ECO:0000256" key="5">
    <source>
        <dbReference type="ARBA" id="ARBA00022833"/>
    </source>
</evidence>
<keyword evidence="3" id="KW-0479">Metal-binding</keyword>
<evidence type="ECO:0000256" key="10">
    <source>
        <dbReference type="SAM" id="Phobius"/>
    </source>
</evidence>
<keyword evidence="2 10" id="KW-0812">Transmembrane</keyword>